<keyword evidence="7" id="KW-1185">Reference proteome</keyword>
<organism evidence="7 8">
    <name type="scientific">Phascolarctos cinereus</name>
    <name type="common">Koala</name>
    <dbReference type="NCBI Taxonomy" id="38626"/>
    <lineage>
        <taxon>Eukaryota</taxon>
        <taxon>Metazoa</taxon>
        <taxon>Chordata</taxon>
        <taxon>Craniata</taxon>
        <taxon>Vertebrata</taxon>
        <taxon>Euteleostomi</taxon>
        <taxon>Mammalia</taxon>
        <taxon>Metatheria</taxon>
        <taxon>Diprotodontia</taxon>
        <taxon>Phascolarctidae</taxon>
        <taxon>Phascolarctos</taxon>
    </lineage>
</organism>
<reference evidence="8" key="1">
    <citation type="submission" date="2025-08" db="UniProtKB">
        <authorList>
            <consortium name="RefSeq"/>
        </authorList>
    </citation>
    <scope>IDENTIFICATION</scope>
    <source>
        <tissue evidence="8">Spleen</tissue>
    </source>
</reference>
<feature type="domain" description="G-protein coupled receptors family 2 profile 2" evidence="6">
    <location>
        <begin position="54"/>
        <end position="164"/>
    </location>
</feature>
<accession>A0A6P5JMU1</accession>
<evidence type="ECO:0000313" key="7">
    <source>
        <dbReference type="Proteomes" id="UP000515140"/>
    </source>
</evidence>
<dbReference type="Proteomes" id="UP000515140">
    <property type="component" value="Unplaced"/>
</dbReference>
<dbReference type="KEGG" id="pcw:110203441"/>
<dbReference type="PANTHER" id="PTHR12011">
    <property type="entry name" value="ADHESION G-PROTEIN COUPLED RECEPTOR"/>
    <property type="match status" value="1"/>
</dbReference>
<evidence type="ECO:0000256" key="1">
    <source>
        <dbReference type="ARBA" id="ARBA00004141"/>
    </source>
</evidence>
<dbReference type="PANTHER" id="PTHR12011:SF433">
    <property type="entry name" value="ADHESION G PROTEIN-COUPLED RECEPTOR E1-LIKE-RELATED"/>
    <property type="match status" value="1"/>
</dbReference>
<dbReference type="PROSITE" id="PS50261">
    <property type="entry name" value="G_PROTEIN_RECEP_F2_4"/>
    <property type="match status" value="1"/>
</dbReference>
<feature type="transmembrane region" description="Helical" evidence="5">
    <location>
        <begin position="142"/>
        <end position="163"/>
    </location>
</feature>
<dbReference type="RefSeq" id="XP_020835602.1">
    <property type="nucleotide sequence ID" value="XM_020979943.1"/>
</dbReference>
<evidence type="ECO:0000256" key="5">
    <source>
        <dbReference type="SAM" id="Phobius"/>
    </source>
</evidence>
<comment type="subcellular location">
    <subcellularLocation>
        <location evidence="1">Membrane</location>
        <topology evidence="1">Multi-pass membrane protein</topology>
    </subcellularLocation>
</comment>
<dbReference type="Pfam" id="PF00002">
    <property type="entry name" value="7tm_2"/>
    <property type="match status" value="1"/>
</dbReference>
<dbReference type="FunFam" id="1.20.1070.10:FF:000760">
    <property type="entry name" value="Adhesion G protein-coupled receptor G4"/>
    <property type="match status" value="1"/>
</dbReference>
<gene>
    <name evidence="8" type="primary">LOC110203441</name>
</gene>
<evidence type="ECO:0000256" key="3">
    <source>
        <dbReference type="ARBA" id="ARBA00022989"/>
    </source>
</evidence>
<protein>
    <submittedName>
        <fullName evidence="8">Adhesion G protein-coupled receptor E4P isoform X1</fullName>
    </submittedName>
</protein>
<keyword evidence="8" id="KW-0675">Receptor</keyword>
<sequence>MCQALGEPLEIQRSSWGADTPLDPDLVAQIPKARLDTPVKNAHLQLLLFPLSSCWLKIEKGFIWSFIGPVFVITLINLTFYLTTLWILRERLSSLNKEVSTIQNTRTLAIKALAQLFILGCSWSLGFFLIDSIDEPARSVIAYTFTIINSLQGVYIFLVHCVLSRQVQEEYKKYFKRIKIRTETDTYVMALSTSHSRTLGK</sequence>
<dbReference type="GO" id="GO:0005886">
    <property type="term" value="C:plasma membrane"/>
    <property type="evidence" value="ECO:0007669"/>
    <property type="project" value="TreeGrafter"/>
</dbReference>
<feature type="transmembrane region" description="Helical" evidence="5">
    <location>
        <begin position="62"/>
        <end position="88"/>
    </location>
</feature>
<proteinExistence type="predicted"/>
<evidence type="ECO:0000256" key="2">
    <source>
        <dbReference type="ARBA" id="ARBA00022692"/>
    </source>
</evidence>
<evidence type="ECO:0000313" key="8">
    <source>
        <dbReference type="RefSeq" id="XP_020835602.1"/>
    </source>
</evidence>
<dbReference type="InterPro" id="IPR017981">
    <property type="entry name" value="GPCR_2-like_7TM"/>
</dbReference>
<dbReference type="InParanoid" id="A0A6P5JMU1"/>
<keyword evidence="3 5" id="KW-1133">Transmembrane helix</keyword>
<feature type="transmembrane region" description="Helical" evidence="5">
    <location>
        <begin position="108"/>
        <end position="130"/>
    </location>
</feature>
<dbReference type="GeneID" id="110203441"/>
<keyword evidence="4 5" id="KW-0472">Membrane</keyword>
<name>A0A6P5JMU1_PHACI</name>
<dbReference type="Gene3D" id="1.20.1070.10">
    <property type="entry name" value="Rhodopsin 7-helix transmembrane proteins"/>
    <property type="match status" value="1"/>
</dbReference>
<evidence type="ECO:0000256" key="4">
    <source>
        <dbReference type="ARBA" id="ARBA00023136"/>
    </source>
</evidence>
<dbReference type="GO" id="GO:0004930">
    <property type="term" value="F:G protein-coupled receptor activity"/>
    <property type="evidence" value="ECO:0007669"/>
    <property type="project" value="InterPro"/>
</dbReference>
<evidence type="ECO:0000259" key="6">
    <source>
        <dbReference type="PROSITE" id="PS50261"/>
    </source>
</evidence>
<dbReference type="InterPro" id="IPR000832">
    <property type="entry name" value="GPCR_2_secretin-like"/>
</dbReference>
<dbReference type="AlphaFoldDB" id="A0A6P5JMU1"/>
<dbReference type="GO" id="GO:0007166">
    <property type="term" value="P:cell surface receptor signaling pathway"/>
    <property type="evidence" value="ECO:0007669"/>
    <property type="project" value="InterPro"/>
</dbReference>
<keyword evidence="2 5" id="KW-0812">Transmembrane</keyword>
<dbReference type="GO" id="GO:0007189">
    <property type="term" value="P:adenylate cyclase-activating G protein-coupled receptor signaling pathway"/>
    <property type="evidence" value="ECO:0007669"/>
    <property type="project" value="TreeGrafter"/>
</dbReference>